<evidence type="ECO:0000313" key="3">
    <source>
        <dbReference type="EMBL" id="KDP38825.1"/>
    </source>
</evidence>
<dbReference type="SUPFAM" id="SSF52540">
    <property type="entry name" value="P-loop containing nucleoside triphosphate hydrolases"/>
    <property type="match status" value="1"/>
</dbReference>
<accession>A0A067L2V0</accession>
<feature type="domain" description="NB-ARC" evidence="1">
    <location>
        <begin position="185"/>
        <end position="358"/>
    </location>
</feature>
<sequence length="441" mass="49585">MGSSFPSSASTSSQLTPSFIINANAASSPSSTSSHQIPSELNNYEVFINFRGIDVRDGFLSFLFESLKEKGIDTFKNENLQKGIEMTPALKQTIQESHPTDVQELRGPFARALARLLKDHSDSSHNLGGWCHALKTISNLSAFVSNEIKNDQLLVQRIVNRVSEILSHMPSNASYHHGKLVGIDSRVEEVISLLDIDVNDRNWIIGIWGMAGIGKTTIAGIVFSQIKAKFDAYCFVLNVKEQIRKETAIVLRDKIIRSLLGEENLKMGSPLLVLDDWILRRLQRKTVLIVFDDVDDSHDLDLLAGNCSLYRKGSRIIITSTDGQVLRNVCHEEHIYQVEGLIDKEDHQLFSLHAFRQNEPKEGYEELSEQVISYAQGNPLALKVLSSSLYGKKKEYWESQLLKLKSIPNKRIQDALKLGYDGLDRNEQSIFLNIACNEQSI</sequence>
<keyword evidence="4" id="KW-1185">Reference proteome</keyword>
<dbReference type="InterPro" id="IPR035897">
    <property type="entry name" value="Toll_tir_struct_dom_sf"/>
</dbReference>
<dbReference type="GO" id="GO:0006952">
    <property type="term" value="P:defense response"/>
    <property type="evidence" value="ECO:0007669"/>
    <property type="project" value="InterPro"/>
</dbReference>
<dbReference type="EMBL" id="KK914355">
    <property type="protein sequence ID" value="KDP38825.1"/>
    <property type="molecule type" value="Genomic_DNA"/>
</dbReference>
<organism evidence="3 4">
    <name type="scientific">Jatropha curcas</name>
    <name type="common">Barbados nut</name>
    <dbReference type="NCBI Taxonomy" id="180498"/>
    <lineage>
        <taxon>Eukaryota</taxon>
        <taxon>Viridiplantae</taxon>
        <taxon>Streptophyta</taxon>
        <taxon>Embryophyta</taxon>
        <taxon>Tracheophyta</taxon>
        <taxon>Spermatophyta</taxon>
        <taxon>Magnoliopsida</taxon>
        <taxon>eudicotyledons</taxon>
        <taxon>Gunneridae</taxon>
        <taxon>Pentapetalae</taxon>
        <taxon>rosids</taxon>
        <taxon>fabids</taxon>
        <taxon>Malpighiales</taxon>
        <taxon>Euphorbiaceae</taxon>
        <taxon>Crotonoideae</taxon>
        <taxon>Jatropheae</taxon>
        <taxon>Jatropha</taxon>
    </lineage>
</organism>
<proteinExistence type="predicted"/>
<dbReference type="PRINTS" id="PR00364">
    <property type="entry name" value="DISEASERSIST"/>
</dbReference>
<dbReference type="FunFam" id="1.10.8.430:FF:000002">
    <property type="entry name" value="Disease resistance protein (TIR-NBS-LRR class)"/>
    <property type="match status" value="1"/>
</dbReference>
<dbReference type="AlphaFoldDB" id="A0A067L2V0"/>
<feature type="domain" description="TIR" evidence="2">
    <location>
        <begin position="43"/>
        <end position="98"/>
    </location>
</feature>
<dbReference type="InterPro" id="IPR044974">
    <property type="entry name" value="Disease_R_plants"/>
</dbReference>
<dbReference type="GO" id="GO:0007165">
    <property type="term" value="P:signal transduction"/>
    <property type="evidence" value="ECO:0007669"/>
    <property type="project" value="InterPro"/>
</dbReference>
<dbReference type="OrthoDB" id="3027644at2759"/>
<gene>
    <name evidence="3" type="ORF">JCGZ_04982</name>
</gene>
<name>A0A067L2V0_JATCU</name>
<dbReference type="Gene3D" id="1.10.8.430">
    <property type="entry name" value="Helical domain of apoptotic protease-activating factors"/>
    <property type="match status" value="1"/>
</dbReference>
<dbReference type="InterPro" id="IPR042197">
    <property type="entry name" value="Apaf_helical"/>
</dbReference>
<dbReference type="Proteomes" id="UP000027138">
    <property type="component" value="Unassembled WGS sequence"/>
</dbReference>
<dbReference type="InterPro" id="IPR000157">
    <property type="entry name" value="TIR_dom"/>
</dbReference>
<dbReference type="Gene3D" id="3.40.50.300">
    <property type="entry name" value="P-loop containing nucleotide triphosphate hydrolases"/>
    <property type="match status" value="1"/>
</dbReference>
<evidence type="ECO:0000313" key="4">
    <source>
        <dbReference type="Proteomes" id="UP000027138"/>
    </source>
</evidence>
<dbReference type="InterPro" id="IPR002182">
    <property type="entry name" value="NB-ARC"/>
</dbReference>
<reference evidence="3 4" key="1">
    <citation type="journal article" date="2014" name="PLoS ONE">
        <title>Global Analysis of Gene Expression Profiles in Physic Nut (Jatropha curcas L.) Seedlings Exposed to Salt Stress.</title>
        <authorList>
            <person name="Zhang L."/>
            <person name="Zhang C."/>
            <person name="Wu P."/>
            <person name="Chen Y."/>
            <person name="Li M."/>
            <person name="Jiang H."/>
            <person name="Wu G."/>
        </authorList>
    </citation>
    <scope>NUCLEOTIDE SEQUENCE [LARGE SCALE GENOMIC DNA]</scope>
    <source>
        <strain evidence="4">cv. GZQX0401</strain>
        <tissue evidence="3">Young leaves</tissue>
    </source>
</reference>
<dbReference type="STRING" id="180498.A0A067L2V0"/>
<dbReference type="PANTHER" id="PTHR11017:SF357">
    <property type="entry name" value="ADP-RIBOSYL CYCLASE_CYCLIC ADP-RIBOSE HYDROLASE"/>
    <property type="match status" value="1"/>
</dbReference>
<dbReference type="InterPro" id="IPR027417">
    <property type="entry name" value="P-loop_NTPase"/>
</dbReference>
<dbReference type="Pfam" id="PF01582">
    <property type="entry name" value="TIR"/>
    <property type="match status" value="1"/>
</dbReference>
<dbReference type="PANTHER" id="PTHR11017">
    <property type="entry name" value="LEUCINE-RICH REPEAT-CONTAINING PROTEIN"/>
    <property type="match status" value="1"/>
</dbReference>
<evidence type="ECO:0000259" key="1">
    <source>
        <dbReference type="Pfam" id="PF00931"/>
    </source>
</evidence>
<dbReference type="SUPFAM" id="SSF52200">
    <property type="entry name" value="Toll/Interleukin receptor TIR domain"/>
    <property type="match status" value="1"/>
</dbReference>
<dbReference type="GO" id="GO:0043531">
    <property type="term" value="F:ADP binding"/>
    <property type="evidence" value="ECO:0007669"/>
    <property type="project" value="InterPro"/>
</dbReference>
<evidence type="ECO:0000259" key="2">
    <source>
        <dbReference type="Pfam" id="PF01582"/>
    </source>
</evidence>
<dbReference type="Pfam" id="PF00931">
    <property type="entry name" value="NB-ARC"/>
    <property type="match status" value="1"/>
</dbReference>
<protein>
    <submittedName>
        <fullName evidence="3">Uncharacterized protein</fullName>
    </submittedName>
</protein>
<dbReference type="Gene3D" id="3.40.50.10140">
    <property type="entry name" value="Toll/interleukin-1 receptor homology (TIR) domain"/>
    <property type="match status" value="2"/>
</dbReference>